<dbReference type="OrthoDB" id="9807451at2"/>
<proteinExistence type="predicted"/>
<dbReference type="RefSeq" id="WP_149308353.1">
    <property type="nucleotide sequence ID" value="NZ_SRSD01000008.1"/>
</dbReference>
<dbReference type="SUPFAM" id="SSF53146">
    <property type="entry name" value="Nitrogenase accessory factor-like"/>
    <property type="match status" value="1"/>
</dbReference>
<gene>
    <name evidence="2" type="ORF">ET418_13500</name>
</gene>
<reference evidence="2 3" key="1">
    <citation type="submission" date="2019-04" db="EMBL/GenBank/DDBJ databases">
        <title>Geobacter ruber sp. nov., ferric-reducing bacteria isolated from paddy soil.</title>
        <authorList>
            <person name="Xu Z."/>
            <person name="Masuda Y."/>
            <person name="Itoh H."/>
            <person name="Senoo K."/>
        </authorList>
    </citation>
    <scope>NUCLEOTIDE SEQUENCE [LARGE SCALE GENOMIC DNA]</scope>
    <source>
        <strain evidence="2 3">Red88</strain>
    </source>
</reference>
<organism evidence="2 3">
    <name type="scientific">Oryzomonas rubra</name>
    <dbReference type="NCBI Taxonomy" id="2509454"/>
    <lineage>
        <taxon>Bacteria</taxon>
        <taxon>Pseudomonadati</taxon>
        <taxon>Thermodesulfobacteriota</taxon>
        <taxon>Desulfuromonadia</taxon>
        <taxon>Geobacterales</taxon>
        <taxon>Geobacteraceae</taxon>
        <taxon>Oryzomonas</taxon>
    </lineage>
</organism>
<protein>
    <submittedName>
        <fullName evidence="2">Diguanylate cyclase</fullName>
    </submittedName>
</protein>
<dbReference type="Proteomes" id="UP000324298">
    <property type="component" value="Unassembled WGS sequence"/>
</dbReference>
<evidence type="ECO:0000313" key="2">
    <source>
        <dbReference type="EMBL" id="KAA0889784.1"/>
    </source>
</evidence>
<keyword evidence="3" id="KW-1185">Reference proteome</keyword>
<feature type="domain" description="Dinitrogenase iron-molybdenum cofactor biosynthesis" evidence="1">
    <location>
        <begin position="15"/>
        <end position="98"/>
    </location>
</feature>
<accession>A0A5A9XAA0</accession>
<dbReference type="InterPro" id="IPR003731">
    <property type="entry name" value="Di-Nase_FeMo-co_biosynth"/>
</dbReference>
<sequence>MNVCFPVLQNLGLASRVYGHFSCAPEYVVVDMITCEVTTINNCGQLLQYGTCDPIDGLDGHKVDALVVGEIGGAVLCKLSRVGIRVFQAREGTVGENLVFLEANSLPEHLPVQNRHGHSHGCPH</sequence>
<name>A0A5A9XAA0_9BACT</name>
<dbReference type="Pfam" id="PF02579">
    <property type="entry name" value="Nitro_FeMo-Co"/>
    <property type="match status" value="1"/>
</dbReference>
<dbReference type="EMBL" id="SRSD01000008">
    <property type="protein sequence ID" value="KAA0889784.1"/>
    <property type="molecule type" value="Genomic_DNA"/>
</dbReference>
<comment type="caution">
    <text evidence="2">The sequence shown here is derived from an EMBL/GenBank/DDBJ whole genome shotgun (WGS) entry which is preliminary data.</text>
</comment>
<evidence type="ECO:0000259" key="1">
    <source>
        <dbReference type="Pfam" id="PF02579"/>
    </source>
</evidence>
<evidence type="ECO:0000313" key="3">
    <source>
        <dbReference type="Proteomes" id="UP000324298"/>
    </source>
</evidence>
<dbReference type="InterPro" id="IPR036105">
    <property type="entry name" value="DiNase_FeMo-co_biosyn_sf"/>
</dbReference>
<dbReference type="Gene3D" id="3.30.420.130">
    <property type="entry name" value="Dinitrogenase iron-molybdenum cofactor biosynthesis domain"/>
    <property type="match status" value="1"/>
</dbReference>
<dbReference type="AlphaFoldDB" id="A0A5A9XAA0"/>